<dbReference type="AlphaFoldDB" id="A0A2Z6QUP2"/>
<feature type="domain" description="F-box" evidence="1">
    <location>
        <begin position="14"/>
        <end position="66"/>
    </location>
</feature>
<name>A0A2Z6QUP2_9GLOM</name>
<dbReference type="SMART" id="SM00256">
    <property type="entry name" value="FBOX"/>
    <property type="match status" value="1"/>
</dbReference>
<comment type="caution">
    <text evidence="2">The sequence shown here is derived from an EMBL/GenBank/DDBJ whole genome shotgun (WGS) entry which is preliminary data.</text>
</comment>
<gene>
    <name evidence="2" type="ORF">RclHR1_22650002</name>
</gene>
<dbReference type="PROSITE" id="PS50181">
    <property type="entry name" value="FBOX"/>
    <property type="match status" value="1"/>
</dbReference>
<evidence type="ECO:0000313" key="3">
    <source>
        <dbReference type="Proteomes" id="UP000247702"/>
    </source>
</evidence>
<evidence type="ECO:0000313" key="2">
    <source>
        <dbReference type="EMBL" id="GBB93967.1"/>
    </source>
</evidence>
<sequence>MTSKLMPTEMPTVYSSIINLPPELFIEICSLLPPIDLFTLSQVCRKFYGYLRAPNSLITQQIWKESRLKFMPKEDMPPPEGMSEEKYAELLMTERGCQICKRTIKCKIYWEFAIRCCEECHSNKTIRRSLLIGNINCPEEFVDIMPYTHMSDFIVCRRYYWIEQIDFAYSQYYSLSKKKKKIWLDDKKIVLDSIMNYASQRELREYEERKNSWDYYPFYLLLPPPSPYSSHKCFEFPIRLRSPVSSRSSRPPLPPLFRVFENAPLSMSQILHYHIQRLENESHQTSFNVRTKLNSLNNFLGNRNEQERDNFMKTKKKKGKGELKNKFHNNKLNKSNMKMKGKNFKNKFAYKYG</sequence>
<dbReference type="SUPFAM" id="SSF81383">
    <property type="entry name" value="F-box domain"/>
    <property type="match status" value="1"/>
</dbReference>
<dbReference type="Gene3D" id="1.20.1280.50">
    <property type="match status" value="1"/>
</dbReference>
<reference evidence="2 3" key="1">
    <citation type="submission" date="2017-11" db="EMBL/GenBank/DDBJ databases">
        <title>The genome of Rhizophagus clarus HR1 reveals common genetic basis of auxotrophy among arbuscular mycorrhizal fungi.</title>
        <authorList>
            <person name="Kobayashi Y."/>
        </authorList>
    </citation>
    <scope>NUCLEOTIDE SEQUENCE [LARGE SCALE GENOMIC DNA]</scope>
    <source>
        <strain evidence="2 3">HR1</strain>
    </source>
</reference>
<dbReference type="STRING" id="94130.A0A2Z6QUP2"/>
<dbReference type="EMBL" id="BEXD01001408">
    <property type="protein sequence ID" value="GBB93967.1"/>
    <property type="molecule type" value="Genomic_DNA"/>
</dbReference>
<accession>A0A2Z6QUP2</accession>
<proteinExistence type="predicted"/>
<dbReference type="Pfam" id="PF12937">
    <property type="entry name" value="F-box-like"/>
    <property type="match status" value="1"/>
</dbReference>
<dbReference type="Proteomes" id="UP000247702">
    <property type="component" value="Unassembled WGS sequence"/>
</dbReference>
<organism evidence="2 3">
    <name type="scientific">Rhizophagus clarus</name>
    <dbReference type="NCBI Taxonomy" id="94130"/>
    <lineage>
        <taxon>Eukaryota</taxon>
        <taxon>Fungi</taxon>
        <taxon>Fungi incertae sedis</taxon>
        <taxon>Mucoromycota</taxon>
        <taxon>Glomeromycotina</taxon>
        <taxon>Glomeromycetes</taxon>
        <taxon>Glomerales</taxon>
        <taxon>Glomeraceae</taxon>
        <taxon>Rhizophagus</taxon>
    </lineage>
</organism>
<dbReference type="CDD" id="cd09917">
    <property type="entry name" value="F-box_SF"/>
    <property type="match status" value="1"/>
</dbReference>
<keyword evidence="3" id="KW-1185">Reference proteome</keyword>
<dbReference type="InterPro" id="IPR036047">
    <property type="entry name" value="F-box-like_dom_sf"/>
</dbReference>
<dbReference type="InterPro" id="IPR001810">
    <property type="entry name" value="F-box_dom"/>
</dbReference>
<evidence type="ECO:0000259" key="1">
    <source>
        <dbReference type="PROSITE" id="PS50181"/>
    </source>
</evidence>
<protein>
    <recommendedName>
        <fullName evidence="1">F-box domain-containing protein</fullName>
    </recommendedName>
</protein>